<dbReference type="OrthoDB" id="1902587at2759"/>
<comment type="catalytic activity">
    <reaction evidence="1 5">
        <text>[protein]-peptidylproline (omega=180) = [protein]-peptidylproline (omega=0)</text>
        <dbReference type="Rhea" id="RHEA:16237"/>
        <dbReference type="Rhea" id="RHEA-COMP:10747"/>
        <dbReference type="Rhea" id="RHEA-COMP:10748"/>
        <dbReference type="ChEBI" id="CHEBI:83833"/>
        <dbReference type="ChEBI" id="CHEBI:83834"/>
        <dbReference type="EC" id="5.2.1.8"/>
    </reaction>
</comment>
<dbReference type="Proteomes" id="UP001165080">
    <property type="component" value="Unassembled WGS sequence"/>
</dbReference>
<name>A0A9W6BMS2_9CHLO</name>
<accession>A0A9W6BMS2</accession>
<reference evidence="8 9" key="1">
    <citation type="journal article" date="2023" name="Commun. Biol.">
        <title>Reorganization of the ancestral sex-determining regions during the evolution of trioecy in Pleodorina starrii.</title>
        <authorList>
            <person name="Takahashi K."/>
            <person name="Suzuki S."/>
            <person name="Kawai-Toyooka H."/>
            <person name="Yamamoto K."/>
            <person name="Hamaji T."/>
            <person name="Ootsuki R."/>
            <person name="Yamaguchi H."/>
            <person name="Kawachi M."/>
            <person name="Higashiyama T."/>
            <person name="Nozaki H."/>
        </authorList>
    </citation>
    <scope>NUCLEOTIDE SEQUENCE [LARGE SCALE GENOMIC DNA]</scope>
    <source>
        <strain evidence="8 9">NIES-4479</strain>
    </source>
</reference>
<feature type="region of interest" description="Disordered" evidence="6">
    <location>
        <begin position="94"/>
        <end position="353"/>
    </location>
</feature>
<comment type="caution">
    <text evidence="8">The sequence shown here is derived from an EMBL/GenBank/DDBJ whole genome shotgun (WGS) entry which is preliminary data.</text>
</comment>
<feature type="domain" description="PPIase FKBP-type" evidence="7">
    <location>
        <begin position="364"/>
        <end position="451"/>
    </location>
</feature>
<dbReference type="Pfam" id="PF00254">
    <property type="entry name" value="FKBP_C"/>
    <property type="match status" value="1"/>
</dbReference>
<feature type="compositionally biased region" description="Basic and acidic residues" evidence="6">
    <location>
        <begin position="313"/>
        <end position="334"/>
    </location>
</feature>
<dbReference type="PROSITE" id="PS50059">
    <property type="entry name" value="FKBP_PPIASE"/>
    <property type="match status" value="1"/>
</dbReference>
<evidence type="ECO:0000256" key="1">
    <source>
        <dbReference type="ARBA" id="ARBA00000971"/>
    </source>
</evidence>
<feature type="compositionally biased region" description="Acidic residues" evidence="6">
    <location>
        <begin position="100"/>
        <end position="116"/>
    </location>
</feature>
<sequence>MAFWGAVVKPGKPHAFVPPPEEWNLHLSQAALAPTVPDGQRVALAVKSDPKDEPVILCTLTAGRTDTAALDLFFSQYSEFSVIGEHDLHLSGYYSPSQMVDDEGDEGEEDEDEEYEPTGALGFPMHQGLGGPDDDDDDEDEDEDEDDDDLEGLDEDEDEDEDDEDGLMDVDEDDDEMFGYEALMRAKRKPHVVIEDITDKEKGNEGPAAKEDKKAGKKAGKAPNGAAAAAAAEEDEDEDEEEAAAPAAKGGKKAAAAAAAPAGSKRPAEANGAAAKKQAVGQDQPIAKGKEASKEQQPKPSPAVEKPQQQPKQKQEQKQQKQEQKQEAKQDAKAPKKNIRRHPNGFEVEDVTFGNPHGKLAKPGHKVFVRYTGRLKSNGKVFDKTAGKPFAFRLGVGEVIKGWDLGVEGMRVGDKRRLVIPPQLGYGAAGVKGTIPSNATLEFDVELVDVK</sequence>
<feature type="compositionally biased region" description="Acidic residues" evidence="6">
    <location>
        <begin position="232"/>
        <end position="243"/>
    </location>
</feature>
<feature type="compositionally biased region" description="Low complexity" evidence="6">
    <location>
        <begin position="221"/>
        <end position="231"/>
    </location>
</feature>
<gene>
    <name evidence="8" type="primary">PLEST001688</name>
    <name evidence="8" type="ORF">PLESTB_000835800</name>
</gene>
<evidence type="ECO:0000256" key="4">
    <source>
        <dbReference type="ARBA" id="ARBA00023235"/>
    </source>
</evidence>
<evidence type="ECO:0000313" key="9">
    <source>
        <dbReference type="Proteomes" id="UP001165080"/>
    </source>
</evidence>
<evidence type="ECO:0000256" key="3">
    <source>
        <dbReference type="ARBA" id="ARBA00023110"/>
    </source>
</evidence>
<dbReference type="PANTHER" id="PTHR43811">
    <property type="entry name" value="FKBP-TYPE PEPTIDYL-PROLYL CIS-TRANS ISOMERASE FKPA"/>
    <property type="match status" value="1"/>
</dbReference>
<feature type="compositionally biased region" description="Low complexity" evidence="6">
    <location>
        <begin position="244"/>
        <end position="279"/>
    </location>
</feature>
<evidence type="ECO:0000256" key="5">
    <source>
        <dbReference type="PROSITE-ProRule" id="PRU00277"/>
    </source>
</evidence>
<evidence type="ECO:0000313" key="8">
    <source>
        <dbReference type="EMBL" id="GLC54216.1"/>
    </source>
</evidence>
<feature type="compositionally biased region" description="Low complexity" evidence="6">
    <location>
        <begin position="302"/>
        <end position="312"/>
    </location>
</feature>
<dbReference type="GO" id="GO:0003755">
    <property type="term" value="F:peptidyl-prolyl cis-trans isomerase activity"/>
    <property type="evidence" value="ECO:0007669"/>
    <property type="project" value="UniProtKB-KW"/>
</dbReference>
<evidence type="ECO:0000256" key="2">
    <source>
        <dbReference type="ARBA" id="ARBA00013194"/>
    </source>
</evidence>
<dbReference type="InterPro" id="IPR046357">
    <property type="entry name" value="PPIase_dom_sf"/>
</dbReference>
<evidence type="ECO:0000256" key="6">
    <source>
        <dbReference type="SAM" id="MobiDB-lite"/>
    </source>
</evidence>
<dbReference type="FunFam" id="3.10.50.40:FF:000006">
    <property type="entry name" value="Peptidyl-prolyl cis-trans isomerase"/>
    <property type="match status" value="1"/>
</dbReference>
<keyword evidence="3 5" id="KW-0697">Rotamase</keyword>
<dbReference type="Pfam" id="PF17800">
    <property type="entry name" value="NPL"/>
    <property type="match status" value="1"/>
</dbReference>
<keyword evidence="4 5" id="KW-0413">Isomerase</keyword>
<dbReference type="Gene3D" id="2.60.120.340">
    <property type="entry name" value="Nucleoplasmin core domain"/>
    <property type="match status" value="1"/>
</dbReference>
<dbReference type="AlphaFoldDB" id="A0A9W6BMS2"/>
<proteinExistence type="predicted"/>
<dbReference type="SUPFAM" id="SSF54534">
    <property type="entry name" value="FKBP-like"/>
    <property type="match status" value="1"/>
</dbReference>
<dbReference type="PANTHER" id="PTHR43811:SF19">
    <property type="entry name" value="39 KDA FK506-BINDING NUCLEAR PROTEIN"/>
    <property type="match status" value="1"/>
</dbReference>
<dbReference type="InterPro" id="IPR041232">
    <property type="entry name" value="NPL"/>
</dbReference>
<evidence type="ECO:0000259" key="7">
    <source>
        <dbReference type="PROSITE" id="PS50059"/>
    </source>
</evidence>
<feature type="compositionally biased region" description="Acidic residues" evidence="6">
    <location>
        <begin position="132"/>
        <end position="178"/>
    </location>
</feature>
<feature type="compositionally biased region" description="Basic and acidic residues" evidence="6">
    <location>
        <begin position="192"/>
        <end position="214"/>
    </location>
</feature>
<keyword evidence="9" id="KW-1185">Reference proteome</keyword>
<feature type="compositionally biased region" description="Basic and acidic residues" evidence="6">
    <location>
        <begin position="288"/>
        <end position="297"/>
    </location>
</feature>
<dbReference type="EMBL" id="BRXU01000009">
    <property type="protein sequence ID" value="GLC54216.1"/>
    <property type="molecule type" value="Genomic_DNA"/>
</dbReference>
<organism evidence="8 9">
    <name type="scientific">Pleodorina starrii</name>
    <dbReference type="NCBI Taxonomy" id="330485"/>
    <lineage>
        <taxon>Eukaryota</taxon>
        <taxon>Viridiplantae</taxon>
        <taxon>Chlorophyta</taxon>
        <taxon>core chlorophytes</taxon>
        <taxon>Chlorophyceae</taxon>
        <taxon>CS clade</taxon>
        <taxon>Chlamydomonadales</taxon>
        <taxon>Volvocaceae</taxon>
        <taxon>Pleodorina</taxon>
    </lineage>
</organism>
<dbReference type="EC" id="5.2.1.8" evidence="2 5"/>
<protein>
    <recommendedName>
        <fullName evidence="2 5">peptidylprolyl isomerase</fullName>
        <ecNumber evidence="2 5">5.2.1.8</ecNumber>
    </recommendedName>
</protein>
<dbReference type="Gene3D" id="3.10.50.40">
    <property type="match status" value="1"/>
</dbReference>
<dbReference type="InterPro" id="IPR001179">
    <property type="entry name" value="PPIase_FKBP_dom"/>
</dbReference>